<evidence type="ECO:0000259" key="8">
    <source>
        <dbReference type="PROSITE" id="PS50067"/>
    </source>
</evidence>
<dbReference type="SUPFAM" id="SSF52540">
    <property type="entry name" value="P-loop containing nucleoside triphosphate hydrolases"/>
    <property type="match status" value="1"/>
</dbReference>
<name>A0A9W6BUP3_9CHLO</name>
<comment type="similarity">
    <text evidence="5">Belongs to the TRAFAC class myosin-kinesin ATPase superfamily. Kinesin family.</text>
</comment>
<proteinExistence type="inferred from homology"/>
<dbReference type="AlphaFoldDB" id="A0A9W6BUP3"/>
<keyword evidence="1" id="KW-0493">Microtubule</keyword>
<evidence type="ECO:0000313" key="10">
    <source>
        <dbReference type="Proteomes" id="UP001165080"/>
    </source>
</evidence>
<dbReference type="Proteomes" id="UP001165080">
    <property type="component" value="Unassembled WGS sequence"/>
</dbReference>
<dbReference type="Pfam" id="PF00225">
    <property type="entry name" value="Kinesin"/>
    <property type="match status" value="1"/>
</dbReference>
<dbReference type="SMART" id="SM00129">
    <property type="entry name" value="KISc"/>
    <property type="match status" value="1"/>
</dbReference>
<feature type="binding site" evidence="5">
    <location>
        <begin position="515"/>
        <end position="522"/>
    </location>
    <ligand>
        <name>ATP</name>
        <dbReference type="ChEBI" id="CHEBI:30616"/>
    </ligand>
</feature>
<keyword evidence="3 5" id="KW-0067">ATP-binding</keyword>
<dbReference type="PROSITE" id="PS50067">
    <property type="entry name" value="KINESIN_MOTOR_2"/>
    <property type="match status" value="1"/>
</dbReference>
<evidence type="ECO:0000256" key="7">
    <source>
        <dbReference type="SAM" id="MobiDB-lite"/>
    </source>
</evidence>
<keyword evidence="4 5" id="KW-0505">Motor protein</keyword>
<comment type="caution">
    <text evidence="9">The sequence shown here is derived from an EMBL/GenBank/DDBJ whole genome shotgun (WGS) entry which is preliminary data.</text>
</comment>
<dbReference type="InterPro" id="IPR027640">
    <property type="entry name" value="Kinesin-like_fam"/>
</dbReference>
<dbReference type="GO" id="GO:0007018">
    <property type="term" value="P:microtubule-based movement"/>
    <property type="evidence" value="ECO:0007669"/>
    <property type="project" value="InterPro"/>
</dbReference>
<dbReference type="EMBL" id="BRXU01000024">
    <property type="protein sequence ID" value="GLC58811.1"/>
    <property type="molecule type" value="Genomic_DNA"/>
</dbReference>
<evidence type="ECO:0000256" key="6">
    <source>
        <dbReference type="SAM" id="Coils"/>
    </source>
</evidence>
<dbReference type="GO" id="GO:0005874">
    <property type="term" value="C:microtubule"/>
    <property type="evidence" value="ECO:0007669"/>
    <property type="project" value="UniProtKB-KW"/>
</dbReference>
<keyword evidence="6" id="KW-0175">Coiled coil</keyword>
<reference evidence="9 10" key="1">
    <citation type="journal article" date="2023" name="Commun. Biol.">
        <title>Reorganization of the ancestral sex-determining regions during the evolution of trioecy in Pleodorina starrii.</title>
        <authorList>
            <person name="Takahashi K."/>
            <person name="Suzuki S."/>
            <person name="Kawai-Toyooka H."/>
            <person name="Yamamoto K."/>
            <person name="Hamaji T."/>
            <person name="Ootsuki R."/>
            <person name="Yamaguchi H."/>
            <person name="Kawachi M."/>
            <person name="Higashiyama T."/>
            <person name="Nozaki H."/>
        </authorList>
    </citation>
    <scope>NUCLEOTIDE SEQUENCE [LARGE SCALE GENOMIC DNA]</scope>
    <source>
        <strain evidence="9 10">NIES-4479</strain>
    </source>
</reference>
<gene>
    <name evidence="9" type="primary">PLEST011982</name>
    <name evidence="9" type="ORF">PLESTB_001403600</name>
</gene>
<accession>A0A9W6BUP3</accession>
<dbReference type="PANTHER" id="PTHR47972:SF45">
    <property type="entry name" value="PROTEIN CLARET SEGREGATIONAL"/>
    <property type="match status" value="1"/>
</dbReference>
<sequence>MGSRTTGYIENVATIERECAQQVENVTLASETKCRKLEAELAIARSALAAAERDFRNEKAMLGAEVDMQKSEVNRLRCDLERRTAERDCAREEATRNEAARQQLDLDIKELRRQNNQQQREISVNQSEAVQKILEQKVAVENELNSLRDEFNKQSSRMRSLQECVTTLEHEIHDLHRMNTMLEGSLSSRQSLLVHNQDQVDKLKDELALARENLAGLTERAEQLQQELDRNRKEREVLEAFVHEQSAELVNKRDRATALEGTLARDHRAWAEKRLELEASLAALGEQRCSLTREVAELKVALSALLTQKEAADGNAAQLAFDKANLMRENTQLQHSVEFNEDRVKQMEQEAAALRKQVDNVNVDLEASRQLLGEKDARLEQLEGEFAALKEVLGDTASAEGESGKQIVTKLLSKIAALQHAAVEAEAVRRRLHNELVDLRGNIRVYCRLKPHPTPATRLGSDGASIALAVEGSEHRFSYDRVFGPDSTQEQVFGAVSDLVQSALDGFHVCVFSYGQTGAGKTHTMQGGAAPAARGIIPRALEKILATAQKLEQEAEWSYGMGACFIEVYNQTLRDLLSGGAVLQENNAIKHDPSGGHTVVAGAKVVKVHDLEGATELVRQAGEARAVVATAMNASSSRSHCVFMLNITGWHQSTGTRLLAEGAAKKEACHINSSLSALGDVFAALSSKAQHVPYRNSKLTYLLQPCLGGNGKTLMFVNINPEPASAGESLCSLRFAAKVNGCETGAKGGARRNVQTLGGGGGSGEGEPSGSSNPAVGSAAVAAAQKSQQNTASRAAQPGSARFSLGFPRLPGVDAVSAAGAKRMSLLPQRPGADAGVSRTKASTAARTGAAPVVGTGAGVKRPGSVIPDAAAKRSKS</sequence>
<dbReference type="PRINTS" id="PR00380">
    <property type="entry name" value="KINESINHEAVY"/>
</dbReference>
<feature type="coiled-coil region" evidence="6">
    <location>
        <begin position="34"/>
        <end position="157"/>
    </location>
</feature>
<dbReference type="GO" id="GO:0008017">
    <property type="term" value="F:microtubule binding"/>
    <property type="evidence" value="ECO:0007669"/>
    <property type="project" value="InterPro"/>
</dbReference>
<evidence type="ECO:0000256" key="2">
    <source>
        <dbReference type="ARBA" id="ARBA00022741"/>
    </source>
</evidence>
<feature type="region of interest" description="Disordered" evidence="7">
    <location>
        <begin position="829"/>
        <end position="877"/>
    </location>
</feature>
<keyword evidence="2 5" id="KW-0547">Nucleotide-binding</keyword>
<dbReference type="InterPro" id="IPR036961">
    <property type="entry name" value="Kinesin_motor_dom_sf"/>
</dbReference>
<feature type="compositionally biased region" description="Gly residues" evidence="7">
    <location>
        <begin position="757"/>
        <end position="767"/>
    </location>
</feature>
<feature type="compositionally biased region" description="Low complexity" evidence="7">
    <location>
        <begin position="768"/>
        <end position="790"/>
    </location>
</feature>
<evidence type="ECO:0000313" key="9">
    <source>
        <dbReference type="EMBL" id="GLC58811.1"/>
    </source>
</evidence>
<keyword evidence="10" id="KW-1185">Reference proteome</keyword>
<feature type="compositionally biased region" description="Low complexity" evidence="7">
    <location>
        <begin position="844"/>
        <end position="855"/>
    </location>
</feature>
<evidence type="ECO:0000256" key="3">
    <source>
        <dbReference type="ARBA" id="ARBA00022840"/>
    </source>
</evidence>
<feature type="region of interest" description="Disordered" evidence="7">
    <location>
        <begin position="747"/>
        <end position="807"/>
    </location>
</feature>
<dbReference type="GO" id="GO:0003777">
    <property type="term" value="F:microtubule motor activity"/>
    <property type="evidence" value="ECO:0007669"/>
    <property type="project" value="InterPro"/>
</dbReference>
<dbReference type="InterPro" id="IPR001752">
    <property type="entry name" value="Kinesin_motor_dom"/>
</dbReference>
<organism evidence="9 10">
    <name type="scientific">Pleodorina starrii</name>
    <dbReference type="NCBI Taxonomy" id="330485"/>
    <lineage>
        <taxon>Eukaryota</taxon>
        <taxon>Viridiplantae</taxon>
        <taxon>Chlorophyta</taxon>
        <taxon>core chlorophytes</taxon>
        <taxon>Chlorophyceae</taxon>
        <taxon>CS clade</taxon>
        <taxon>Chlamydomonadales</taxon>
        <taxon>Volvocaceae</taxon>
        <taxon>Pleodorina</taxon>
    </lineage>
</organism>
<feature type="domain" description="Kinesin motor" evidence="8">
    <location>
        <begin position="442"/>
        <end position="742"/>
    </location>
</feature>
<dbReference type="GO" id="GO:0005524">
    <property type="term" value="F:ATP binding"/>
    <property type="evidence" value="ECO:0007669"/>
    <property type="project" value="UniProtKB-UniRule"/>
</dbReference>
<feature type="coiled-coil region" evidence="6">
    <location>
        <begin position="193"/>
        <end position="241"/>
    </location>
</feature>
<dbReference type="Gene3D" id="1.10.287.1490">
    <property type="match status" value="1"/>
</dbReference>
<evidence type="ECO:0000256" key="5">
    <source>
        <dbReference type="PROSITE-ProRule" id="PRU00283"/>
    </source>
</evidence>
<feature type="coiled-coil region" evidence="6">
    <location>
        <begin position="330"/>
        <end position="442"/>
    </location>
</feature>
<protein>
    <recommendedName>
        <fullName evidence="8">Kinesin motor domain-containing protein</fullName>
    </recommendedName>
</protein>
<dbReference type="InterPro" id="IPR027417">
    <property type="entry name" value="P-loop_NTPase"/>
</dbReference>
<evidence type="ECO:0000256" key="4">
    <source>
        <dbReference type="ARBA" id="ARBA00023175"/>
    </source>
</evidence>
<dbReference type="PANTHER" id="PTHR47972">
    <property type="entry name" value="KINESIN-LIKE PROTEIN KLP-3"/>
    <property type="match status" value="1"/>
</dbReference>
<evidence type="ECO:0000256" key="1">
    <source>
        <dbReference type="ARBA" id="ARBA00022701"/>
    </source>
</evidence>
<dbReference type="Gene3D" id="3.40.850.10">
    <property type="entry name" value="Kinesin motor domain"/>
    <property type="match status" value="1"/>
</dbReference>